<dbReference type="OrthoDB" id="6509908at2759"/>
<feature type="compositionally biased region" description="Basic residues" evidence="2">
    <location>
        <begin position="1"/>
        <end position="13"/>
    </location>
</feature>
<evidence type="ECO:0000256" key="2">
    <source>
        <dbReference type="SAM" id="MobiDB-lite"/>
    </source>
</evidence>
<evidence type="ECO:0000256" key="3">
    <source>
        <dbReference type="SAM" id="Phobius"/>
    </source>
</evidence>
<dbReference type="GO" id="GO:0016020">
    <property type="term" value="C:membrane"/>
    <property type="evidence" value="ECO:0007669"/>
    <property type="project" value="UniProtKB-SubCell"/>
</dbReference>
<dbReference type="InterPro" id="IPR011701">
    <property type="entry name" value="MFS"/>
</dbReference>
<feature type="transmembrane region" description="Helical" evidence="3">
    <location>
        <begin position="448"/>
        <end position="475"/>
    </location>
</feature>
<comment type="caution">
    <text evidence="5">The sequence shown here is derived from an EMBL/GenBank/DDBJ whole genome shotgun (WGS) entry which is preliminary data.</text>
</comment>
<protein>
    <recommendedName>
        <fullName evidence="4">Major facilitator superfamily (MFS) profile domain-containing protein</fullName>
    </recommendedName>
</protein>
<gene>
    <name evidence="5" type="ORF">AFUS01_LOCUS9755</name>
</gene>
<feature type="transmembrane region" description="Helical" evidence="3">
    <location>
        <begin position="252"/>
        <end position="273"/>
    </location>
</feature>
<dbReference type="PROSITE" id="PS50850">
    <property type="entry name" value="MFS"/>
    <property type="match status" value="1"/>
</dbReference>
<evidence type="ECO:0000256" key="1">
    <source>
        <dbReference type="ARBA" id="ARBA00004141"/>
    </source>
</evidence>
<dbReference type="Pfam" id="PF07690">
    <property type="entry name" value="MFS_1"/>
    <property type="match status" value="1"/>
</dbReference>
<feature type="transmembrane region" description="Helical" evidence="3">
    <location>
        <begin position="223"/>
        <end position="246"/>
    </location>
</feature>
<comment type="subcellular location">
    <subcellularLocation>
        <location evidence="1">Membrane</location>
        <topology evidence="1">Multi-pass membrane protein</topology>
    </subcellularLocation>
</comment>
<dbReference type="PANTHER" id="PTHR11360">
    <property type="entry name" value="MONOCARBOXYLATE TRANSPORTER"/>
    <property type="match status" value="1"/>
</dbReference>
<dbReference type="InterPro" id="IPR020846">
    <property type="entry name" value="MFS_dom"/>
</dbReference>
<dbReference type="AlphaFoldDB" id="A0A8J2NZW8"/>
<evidence type="ECO:0000259" key="4">
    <source>
        <dbReference type="PROSITE" id="PS50850"/>
    </source>
</evidence>
<feature type="domain" description="Major facilitator superfamily (MFS) profile" evidence="4">
    <location>
        <begin position="86"/>
        <end position="562"/>
    </location>
</feature>
<feature type="transmembrane region" description="Helical" evidence="3">
    <location>
        <begin position="157"/>
        <end position="180"/>
    </location>
</feature>
<dbReference type="EMBL" id="CAJVCH010071019">
    <property type="protein sequence ID" value="CAG7720480.1"/>
    <property type="molecule type" value="Genomic_DNA"/>
</dbReference>
<feature type="non-terminal residue" evidence="5">
    <location>
        <position position="1"/>
    </location>
</feature>
<keyword evidence="3" id="KW-1133">Transmembrane helix</keyword>
<keyword evidence="3" id="KW-0812">Transmembrane</keyword>
<feature type="transmembrane region" description="Helical" evidence="3">
    <location>
        <begin position="186"/>
        <end position="216"/>
    </location>
</feature>
<feature type="transmembrane region" description="Helical" evidence="3">
    <location>
        <begin position="525"/>
        <end position="556"/>
    </location>
</feature>
<feature type="transmembrane region" description="Helical" evidence="3">
    <location>
        <begin position="495"/>
        <end position="518"/>
    </location>
</feature>
<feature type="transmembrane region" description="Helical" evidence="3">
    <location>
        <begin position="86"/>
        <end position="106"/>
    </location>
</feature>
<evidence type="ECO:0000313" key="6">
    <source>
        <dbReference type="Proteomes" id="UP000708208"/>
    </source>
</evidence>
<dbReference type="GO" id="GO:0008028">
    <property type="term" value="F:monocarboxylic acid transmembrane transporter activity"/>
    <property type="evidence" value="ECO:0007669"/>
    <property type="project" value="TreeGrafter"/>
</dbReference>
<proteinExistence type="predicted"/>
<name>A0A8J2NZW8_9HEXA</name>
<keyword evidence="3" id="KW-0472">Membrane</keyword>
<dbReference type="Proteomes" id="UP000708208">
    <property type="component" value="Unassembled WGS sequence"/>
</dbReference>
<organism evidence="5 6">
    <name type="scientific">Allacma fusca</name>
    <dbReference type="NCBI Taxonomy" id="39272"/>
    <lineage>
        <taxon>Eukaryota</taxon>
        <taxon>Metazoa</taxon>
        <taxon>Ecdysozoa</taxon>
        <taxon>Arthropoda</taxon>
        <taxon>Hexapoda</taxon>
        <taxon>Collembola</taxon>
        <taxon>Symphypleona</taxon>
        <taxon>Sminthuridae</taxon>
        <taxon>Allacma</taxon>
    </lineage>
</organism>
<feature type="transmembrane region" description="Helical" evidence="3">
    <location>
        <begin position="126"/>
        <end position="145"/>
    </location>
</feature>
<sequence>KTRKTLSKGKAMTKAHNDEGIENFPGSDNNVNTDENEFQFTGRCSYGLSPSEIKILGDGDLHVKIVNCNSQEIKPEEIVVAIDGGWGWIVVLGSFFSNFIVDGIVFSFGLKVEAIHESFKETGQDTIGLTEIGWIMSLLHAFYGIGGPLGAALSNRFGFRIVGIIGSITASLGLGITYLVCRTSPNLYALLIINSIIGGTGVSLMYVPSVIAVGFYFEKHRALATGISICGSGLGQTVFGTLEYYFLSNYGWKLSLVIDAGLYLCVCFSAALYRPLRPRKVVTQAPPDACGQGDNGGTEEVNLIRRISTKSARSLLAYTSRHNLQNQGEVNAEDLERLVTGAGSKVELLRHNPTRVGHPIGAVDETLRNWQIRSFLDIQTINSPLFRDDILYSGSMHRIPGYAETVGSGILSSNEWCVIVANDGAPVSAGKNKKSKHRGKLLKSFRKLFNVEILTSYSFILIAFSNVLTSLVFIVPYAYLPIIAEQNNQRKADTAVFFTVMGASSTASRIICGVIADLPKVKPAILLAGALTIGGISTVLIPFCTNYWLFIAYAVAFGMSGE</sequence>
<feature type="region of interest" description="Disordered" evidence="2">
    <location>
        <begin position="1"/>
        <end position="32"/>
    </location>
</feature>
<evidence type="ECO:0000313" key="5">
    <source>
        <dbReference type="EMBL" id="CAG7720480.1"/>
    </source>
</evidence>
<dbReference type="InterPro" id="IPR050327">
    <property type="entry name" value="Proton-linked_MCT"/>
</dbReference>
<accession>A0A8J2NZW8</accession>
<dbReference type="PANTHER" id="PTHR11360:SF238">
    <property type="entry name" value="SD10469P"/>
    <property type="match status" value="1"/>
</dbReference>
<reference evidence="5" key="1">
    <citation type="submission" date="2021-06" db="EMBL/GenBank/DDBJ databases">
        <authorList>
            <person name="Hodson N. C."/>
            <person name="Mongue J. A."/>
            <person name="Jaron S. K."/>
        </authorList>
    </citation>
    <scope>NUCLEOTIDE SEQUENCE</scope>
</reference>
<keyword evidence="6" id="KW-1185">Reference proteome</keyword>